<reference evidence="1" key="2">
    <citation type="journal article" date="2023" name="IMA Fungus">
        <title>Comparative genomic study of the Penicillium genus elucidates a diverse pangenome and 15 lateral gene transfer events.</title>
        <authorList>
            <person name="Petersen C."/>
            <person name="Sorensen T."/>
            <person name="Nielsen M.R."/>
            <person name="Sondergaard T.E."/>
            <person name="Sorensen J.L."/>
            <person name="Fitzpatrick D.A."/>
            <person name="Frisvad J.C."/>
            <person name="Nielsen K.L."/>
        </authorList>
    </citation>
    <scope>NUCLEOTIDE SEQUENCE</scope>
    <source>
        <strain evidence="1">IBT 34128</strain>
    </source>
</reference>
<gene>
    <name evidence="1" type="ORF">NUU61_003178</name>
</gene>
<dbReference type="SUPFAM" id="SSF81383">
    <property type="entry name" value="F-box domain"/>
    <property type="match status" value="1"/>
</dbReference>
<accession>A0A9W9FSW1</accession>
<protein>
    <recommendedName>
        <fullName evidence="3">F-box domain-containing protein</fullName>
    </recommendedName>
</protein>
<dbReference type="InterPro" id="IPR036047">
    <property type="entry name" value="F-box-like_dom_sf"/>
</dbReference>
<evidence type="ECO:0008006" key="3">
    <source>
        <dbReference type="Google" id="ProtNLM"/>
    </source>
</evidence>
<keyword evidence="2" id="KW-1185">Reference proteome</keyword>
<dbReference type="EMBL" id="JAPMSZ010000004">
    <property type="protein sequence ID" value="KAJ5105831.1"/>
    <property type="molecule type" value="Genomic_DNA"/>
</dbReference>
<dbReference type="AlphaFoldDB" id="A0A9W9FSW1"/>
<dbReference type="RefSeq" id="XP_056514827.1">
    <property type="nucleotide sequence ID" value="XM_056653760.1"/>
</dbReference>
<reference evidence="1" key="1">
    <citation type="submission" date="2022-11" db="EMBL/GenBank/DDBJ databases">
        <authorList>
            <person name="Petersen C."/>
        </authorList>
    </citation>
    <scope>NUCLEOTIDE SEQUENCE</scope>
    <source>
        <strain evidence="1">IBT 34128</strain>
    </source>
</reference>
<evidence type="ECO:0000313" key="2">
    <source>
        <dbReference type="Proteomes" id="UP001141434"/>
    </source>
</evidence>
<sequence>MQPSEQPDGINSHSPSLPSFPVELLIEIFGFLPSFPTVFALAATCHQLRRIWLENAVVIYPHLAARSIPCETHARQFLADQDFSVGRSSQLSALGVRRMIRNAHIIEKAIQQFEKEVVCKVKTGGLPAAPFYGKGQGHPPFLTRSERRRFIRTYYQLWGMLKLDHAESQRRLESMTVKQLYHLCEMCRLPQSIGHEEVLPAEAEGKNLENTHLVERGRPPDRDVLLERAWHCLEQTYVRVHDEDADEPWLEAKYEGYLWWIVIWDHWQPSLKALALCHRGMGPPTRLDIEKELWDESSDEEVYMDGEGIGKI</sequence>
<dbReference type="GeneID" id="81392928"/>
<proteinExistence type="predicted"/>
<dbReference type="OrthoDB" id="4365359at2759"/>
<dbReference type="Proteomes" id="UP001141434">
    <property type="component" value="Unassembled WGS sequence"/>
</dbReference>
<name>A0A9W9FSW1_9EURO</name>
<dbReference type="CDD" id="cd09917">
    <property type="entry name" value="F-box_SF"/>
    <property type="match status" value="1"/>
</dbReference>
<comment type="caution">
    <text evidence="1">The sequence shown here is derived from an EMBL/GenBank/DDBJ whole genome shotgun (WGS) entry which is preliminary data.</text>
</comment>
<organism evidence="1 2">
    <name type="scientific">Penicillium alfredii</name>
    <dbReference type="NCBI Taxonomy" id="1506179"/>
    <lineage>
        <taxon>Eukaryota</taxon>
        <taxon>Fungi</taxon>
        <taxon>Dikarya</taxon>
        <taxon>Ascomycota</taxon>
        <taxon>Pezizomycotina</taxon>
        <taxon>Eurotiomycetes</taxon>
        <taxon>Eurotiomycetidae</taxon>
        <taxon>Eurotiales</taxon>
        <taxon>Aspergillaceae</taxon>
        <taxon>Penicillium</taxon>
    </lineage>
</organism>
<evidence type="ECO:0000313" key="1">
    <source>
        <dbReference type="EMBL" id="KAJ5105831.1"/>
    </source>
</evidence>